<dbReference type="PANTHER" id="PTHR48090">
    <property type="entry name" value="UNDECAPRENYL-PHOSPHATE 4-DEOXY-4-FORMAMIDO-L-ARABINOSE TRANSFERASE-RELATED"/>
    <property type="match status" value="1"/>
</dbReference>
<dbReference type="KEGG" id="pfer:IRI77_01350"/>
<dbReference type="EMBL" id="CP063849">
    <property type="protein sequence ID" value="QOY88636.1"/>
    <property type="molecule type" value="Genomic_DNA"/>
</dbReference>
<dbReference type="Proteomes" id="UP000593892">
    <property type="component" value="Chromosome"/>
</dbReference>
<evidence type="ECO:0000259" key="1">
    <source>
        <dbReference type="Pfam" id="PF00535"/>
    </source>
</evidence>
<dbReference type="SUPFAM" id="SSF53448">
    <property type="entry name" value="Nucleotide-diphospho-sugar transferases"/>
    <property type="match status" value="1"/>
</dbReference>
<feature type="domain" description="Methyltransferase type 12" evidence="2">
    <location>
        <begin position="271"/>
        <end position="366"/>
    </location>
</feature>
<dbReference type="InterPro" id="IPR013217">
    <property type="entry name" value="Methyltransf_12"/>
</dbReference>
<dbReference type="CDD" id="cd02440">
    <property type="entry name" value="AdoMet_MTases"/>
    <property type="match status" value="1"/>
</dbReference>
<reference evidence="3 4" key="1">
    <citation type="submission" date="2020-10" db="EMBL/GenBank/DDBJ databases">
        <title>Complete genome sequence of Paludibaculum fermentans P105T, a facultatively anaerobic acidobacterium capable of dissimilatory Fe(III) reduction.</title>
        <authorList>
            <person name="Dedysh S.N."/>
            <person name="Beletsky A.V."/>
            <person name="Kulichevskaya I.S."/>
            <person name="Mardanov A.V."/>
            <person name="Ravin N.V."/>
        </authorList>
    </citation>
    <scope>NUCLEOTIDE SEQUENCE [LARGE SCALE GENOMIC DNA]</scope>
    <source>
        <strain evidence="3 4">P105</strain>
    </source>
</reference>
<evidence type="ECO:0000259" key="2">
    <source>
        <dbReference type="Pfam" id="PF08242"/>
    </source>
</evidence>
<dbReference type="SUPFAM" id="SSF53335">
    <property type="entry name" value="S-adenosyl-L-methionine-dependent methyltransferases"/>
    <property type="match status" value="1"/>
</dbReference>
<dbReference type="InterPro" id="IPR001173">
    <property type="entry name" value="Glyco_trans_2-like"/>
</dbReference>
<organism evidence="3 4">
    <name type="scientific">Paludibaculum fermentans</name>
    <dbReference type="NCBI Taxonomy" id="1473598"/>
    <lineage>
        <taxon>Bacteria</taxon>
        <taxon>Pseudomonadati</taxon>
        <taxon>Acidobacteriota</taxon>
        <taxon>Terriglobia</taxon>
        <taxon>Bryobacterales</taxon>
        <taxon>Bryobacteraceae</taxon>
        <taxon>Paludibaculum</taxon>
    </lineage>
</organism>
<dbReference type="InterPro" id="IPR050256">
    <property type="entry name" value="Glycosyltransferase_2"/>
</dbReference>
<dbReference type="RefSeq" id="WP_194450298.1">
    <property type="nucleotide sequence ID" value="NZ_CP063849.1"/>
</dbReference>
<protein>
    <submittedName>
        <fullName evidence="3">Glycosyltransferase</fullName>
    </submittedName>
</protein>
<gene>
    <name evidence="3" type="ORF">IRI77_01350</name>
</gene>
<dbReference type="Gene3D" id="3.40.50.150">
    <property type="entry name" value="Vaccinia Virus protein VP39"/>
    <property type="match status" value="1"/>
</dbReference>
<dbReference type="Gene3D" id="3.90.550.10">
    <property type="entry name" value="Spore Coat Polysaccharide Biosynthesis Protein SpsA, Chain A"/>
    <property type="match status" value="1"/>
</dbReference>
<dbReference type="InterPro" id="IPR029044">
    <property type="entry name" value="Nucleotide-diphossugar_trans"/>
</dbReference>
<dbReference type="PANTHER" id="PTHR48090:SF7">
    <property type="entry name" value="RFBJ PROTEIN"/>
    <property type="match status" value="1"/>
</dbReference>
<dbReference type="AlphaFoldDB" id="A0A7S7NRR1"/>
<accession>A0A7S7NRR1</accession>
<keyword evidence="3" id="KW-0808">Transferase</keyword>
<dbReference type="Pfam" id="PF08242">
    <property type="entry name" value="Methyltransf_12"/>
    <property type="match status" value="1"/>
</dbReference>
<keyword evidence="4" id="KW-1185">Reference proteome</keyword>
<name>A0A7S7NRR1_PALFE</name>
<sequence>MLLSILIPVYNERTVVERSLQQVLDAPLPAGVDRELVIVDDCSKDGTWAILEGLAAKHSLIRLYRHEVNQGKGAAVRTAISKAQGDFCLIQDADLEYDPNEYPALLKPLLAGHADAVFGSRYMSGEARRVLPYWHTKINEFLTWTSNVFSNIHVTDMETCYKVFRTDLLKSIPIRSNRFGFEPEITMKCAKRQLRIYEVPISYHGRTYEEGKKIGWKDGLQALGVILKYWLIDDIYADTKGRGALINLTRTPGYIDWMSGLLRPYLGDTILEIGAGFGTFSGRLMGRRLRYVAAESDPLHLHALRNRFLRTPNVTVVELDPNRRAAFDGFEGSVDSAIAINVLEGLPHPEIALEGLHRALKPGGRLLLLAPQGSSIYGTVDQAMGQFRRFDQREIETLLRAAGFNLEAVRQINKSGKPAWWLASKVFRRTSLSKLPLKIFDKNLWLWRPLDHVLPWKGLSMLVVARKQ</sequence>
<proteinExistence type="predicted"/>
<evidence type="ECO:0000313" key="3">
    <source>
        <dbReference type="EMBL" id="QOY88636.1"/>
    </source>
</evidence>
<evidence type="ECO:0000313" key="4">
    <source>
        <dbReference type="Proteomes" id="UP000593892"/>
    </source>
</evidence>
<feature type="domain" description="Glycosyltransferase 2-like" evidence="1">
    <location>
        <begin position="4"/>
        <end position="170"/>
    </location>
</feature>
<dbReference type="Pfam" id="PF00535">
    <property type="entry name" value="Glycos_transf_2"/>
    <property type="match status" value="1"/>
</dbReference>
<dbReference type="InterPro" id="IPR029063">
    <property type="entry name" value="SAM-dependent_MTases_sf"/>
</dbReference>
<dbReference type="CDD" id="cd04179">
    <property type="entry name" value="DPM_DPG-synthase_like"/>
    <property type="match status" value="1"/>
</dbReference>
<dbReference type="GO" id="GO:0016740">
    <property type="term" value="F:transferase activity"/>
    <property type="evidence" value="ECO:0007669"/>
    <property type="project" value="UniProtKB-KW"/>
</dbReference>